<proteinExistence type="predicted"/>
<sequence length="73" mass="7819">MPATVGAVNINTVRESGVFTIGNSLVLNPKRNEKFYAGSGFGNTGSTVSTHTDFSFTHTYDSDSEDNSNIDNN</sequence>
<comment type="caution">
    <text evidence="1">The sequence shown here is derived from an EMBL/GenBank/DDBJ whole genome shotgun (WGS) entry which is preliminary data.</text>
</comment>
<evidence type="ECO:0000313" key="2">
    <source>
        <dbReference type="Proteomes" id="UP001139011"/>
    </source>
</evidence>
<dbReference type="RefSeq" id="WP_248252922.1">
    <property type="nucleotide sequence ID" value="NZ_JAIWJX010000002.1"/>
</dbReference>
<keyword evidence="2" id="KW-1185">Reference proteome</keyword>
<accession>A0A9X1XDH8</accession>
<name>A0A9X1XDH8_9BACL</name>
<dbReference type="AlphaFoldDB" id="A0A9X1XDH8"/>
<reference evidence="1" key="1">
    <citation type="submission" date="2021-09" db="EMBL/GenBank/DDBJ databases">
        <title>Genome analysis of Fictibacillus sp. KIGAM418 isolated from marine sediment.</title>
        <authorList>
            <person name="Seo M.-J."/>
            <person name="Cho E.-S."/>
            <person name="Hwang C.Y."/>
        </authorList>
    </citation>
    <scope>NUCLEOTIDE SEQUENCE</scope>
    <source>
        <strain evidence="1">KIGAM418</strain>
    </source>
</reference>
<protein>
    <submittedName>
        <fullName evidence="1">Spore germination protein</fullName>
    </submittedName>
</protein>
<dbReference type="InterPro" id="IPR019618">
    <property type="entry name" value="Spore_germination_GerPA"/>
</dbReference>
<evidence type="ECO:0000313" key="1">
    <source>
        <dbReference type="EMBL" id="MCK6257423.1"/>
    </source>
</evidence>
<gene>
    <name evidence="1" type="ORF">LCY76_12555</name>
</gene>
<organism evidence="1 2">
    <name type="scientific">Fictibacillus marinisediminis</name>
    <dbReference type="NCBI Taxonomy" id="2878389"/>
    <lineage>
        <taxon>Bacteria</taxon>
        <taxon>Bacillati</taxon>
        <taxon>Bacillota</taxon>
        <taxon>Bacilli</taxon>
        <taxon>Bacillales</taxon>
        <taxon>Fictibacillaceae</taxon>
        <taxon>Fictibacillus</taxon>
    </lineage>
</organism>
<dbReference type="Pfam" id="PF10676">
    <property type="entry name" value="gerPA"/>
    <property type="match status" value="1"/>
</dbReference>
<dbReference type="EMBL" id="JAIWJX010000002">
    <property type="protein sequence ID" value="MCK6257423.1"/>
    <property type="molecule type" value="Genomic_DNA"/>
</dbReference>
<dbReference type="Proteomes" id="UP001139011">
    <property type="component" value="Unassembled WGS sequence"/>
</dbReference>
<dbReference type="PANTHER" id="PTHR37808">
    <property type="entry name" value="SPORE GERMINATION PROTEIN-LIKE PROTEIN YDZR-RELATED"/>
    <property type="match status" value="1"/>
</dbReference>
<dbReference type="PANTHER" id="PTHR37808:SF3">
    <property type="entry name" value="SPORE GERMINATION PROTEIN GERPA-RELATED"/>
    <property type="match status" value="1"/>
</dbReference>